<name>A0ABP6PBG4_9ACTN</name>
<keyword evidence="3" id="KW-1133">Transmembrane helix</keyword>
<sequence>MADEEYDQILRRSFSAALATGPLALSPVPNSDMVAMAGIWSGMMVAISRKNGHELNPDVARKVALSVTTGVAAYWTGSKMFTWVLAKVPGIGTVTGTGINGILNGSYTLWLGLAFIDLFEKKDVDLTDVTFVTRFVSEAMKPRVGGEKVARVRAFFKRWATSRRATPPPKKARPAPPAKRRPATAAHSAPPLSTARPAGRNPTGSRPQDRADRKSPRPRTPGRLRGDDRDEMAASQGVPGLPPWVWAAGRARSSPRAETRRSRCRSGVASAHRAGPALWESAMGDKSPHDAHHSAKSAKSIKEKRAERKAKEQMTESQMARLTAERKHTSHSR</sequence>
<feature type="compositionally biased region" description="Basic and acidic residues" evidence="5">
    <location>
        <begin position="300"/>
        <end position="314"/>
    </location>
</feature>
<keyword evidence="4" id="KW-0472">Membrane</keyword>
<evidence type="ECO:0008006" key="8">
    <source>
        <dbReference type="Google" id="ProtNLM"/>
    </source>
</evidence>
<evidence type="ECO:0000256" key="5">
    <source>
        <dbReference type="SAM" id="MobiDB-lite"/>
    </source>
</evidence>
<evidence type="ECO:0000313" key="7">
    <source>
        <dbReference type="Proteomes" id="UP001499924"/>
    </source>
</evidence>
<organism evidence="6 7">
    <name type="scientific">Blastococcus jejuensis</name>
    <dbReference type="NCBI Taxonomy" id="351224"/>
    <lineage>
        <taxon>Bacteria</taxon>
        <taxon>Bacillati</taxon>
        <taxon>Actinomycetota</taxon>
        <taxon>Actinomycetes</taxon>
        <taxon>Geodermatophilales</taxon>
        <taxon>Geodermatophilaceae</taxon>
        <taxon>Blastococcus</taxon>
    </lineage>
</organism>
<dbReference type="InterPro" id="IPR021147">
    <property type="entry name" value="DUF697"/>
</dbReference>
<dbReference type="RefSeq" id="WP_344689708.1">
    <property type="nucleotide sequence ID" value="NZ_BAAAVV010000006.1"/>
</dbReference>
<proteinExistence type="predicted"/>
<keyword evidence="2" id="KW-0812">Transmembrane</keyword>
<evidence type="ECO:0000256" key="2">
    <source>
        <dbReference type="ARBA" id="ARBA00022692"/>
    </source>
</evidence>
<comment type="caution">
    <text evidence="6">The sequence shown here is derived from an EMBL/GenBank/DDBJ whole genome shotgun (WGS) entry which is preliminary data.</text>
</comment>
<comment type="subcellular location">
    <subcellularLocation>
        <location evidence="1">Membrane</location>
        <topology evidence="1">Multi-pass membrane protein</topology>
    </subcellularLocation>
</comment>
<protein>
    <recommendedName>
        <fullName evidence="8">DUF697 domain-containing protein</fullName>
    </recommendedName>
</protein>
<gene>
    <name evidence="6" type="ORF">GCM10010531_29570</name>
</gene>
<evidence type="ECO:0000256" key="1">
    <source>
        <dbReference type="ARBA" id="ARBA00004141"/>
    </source>
</evidence>
<feature type="region of interest" description="Disordered" evidence="5">
    <location>
        <begin position="160"/>
        <end position="333"/>
    </location>
</feature>
<feature type="compositionally biased region" description="Basic residues" evidence="5">
    <location>
        <begin position="170"/>
        <end position="182"/>
    </location>
</feature>
<accession>A0ABP6PBG4</accession>
<keyword evidence="7" id="KW-1185">Reference proteome</keyword>
<evidence type="ECO:0000256" key="4">
    <source>
        <dbReference type="ARBA" id="ARBA00023136"/>
    </source>
</evidence>
<dbReference type="Pfam" id="PF05128">
    <property type="entry name" value="DUF697"/>
    <property type="match status" value="1"/>
</dbReference>
<reference evidence="7" key="1">
    <citation type="journal article" date="2019" name="Int. J. Syst. Evol. Microbiol.">
        <title>The Global Catalogue of Microorganisms (GCM) 10K type strain sequencing project: providing services to taxonomists for standard genome sequencing and annotation.</title>
        <authorList>
            <consortium name="The Broad Institute Genomics Platform"/>
            <consortium name="The Broad Institute Genome Sequencing Center for Infectious Disease"/>
            <person name="Wu L."/>
            <person name="Ma J."/>
        </authorList>
    </citation>
    <scope>NUCLEOTIDE SEQUENCE [LARGE SCALE GENOMIC DNA]</scope>
    <source>
        <strain evidence="7">JCM 15614</strain>
    </source>
</reference>
<evidence type="ECO:0000313" key="6">
    <source>
        <dbReference type="EMBL" id="GAA3174064.1"/>
    </source>
</evidence>
<evidence type="ECO:0000256" key="3">
    <source>
        <dbReference type="ARBA" id="ARBA00022989"/>
    </source>
</evidence>
<dbReference type="Proteomes" id="UP001499924">
    <property type="component" value="Unassembled WGS sequence"/>
</dbReference>
<dbReference type="EMBL" id="BAAAVV010000006">
    <property type="protein sequence ID" value="GAA3174064.1"/>
    <property type="molecule type" value="Genomic_DNA"/>
</dbReference>